<organism evidence="2 3">
    <name type="scientific">Streptomyces melanosporofaciens</name>
    <dbReference type="NCBI Taxonomy" id="67327"/>
    <lineage>
        <taxon>Bacteria</taxon>
        <taxon>Bacillati</taxon>
        <taxon>Actinomycetota</taxon>
        <taxon>Actinomycetes</taxon>
        <taxon>Kitasatosporales</taxon>
        <taxon>Streptomycetaceae</taxon>
        <taxon>Streptomyces</taxon>
        <taxon>Streptomyces violaceusniger group</taxon>
    </lineage>
</organism>
<gene>
    <name evidence="2" type="ORF">SAMN04490356_4348</name>
</gene>
<evidence type="ECO:0000256" key="1">
    <source>
        <dbReference type="SAM" id="MobiDB-lite"/>
    </source>
</evidence>
<sequence>MPARVISRTPPPTRRAAVRCLRRPVRPVPGRVWTPRRRPRRPGPVPPALRPGGTYRRNWSRSSAPTAPVAARSRPALPALLALPVRPVVGRRRLRRVRPARPVVGCMPPRRCSRVVRVCPARRRPRAPRSRLVPLVRPAPLVHPGSLVPGRRPLVRTVVGRRRLRRVRPARPAAGCTLPRRCSPAVVRPRPPELRARARVPHPARSRPAHPVSPVRVVRRRRRPRRARAGRRIRVDRARRALPVCLRPPVPRFRAWPRRRVCPLPAHPRRAHLLQGCPPRARPLPARPCRVWGPSPAMRIRRRPPVSRPWVRAIWRCCATARRTVRSSS</sequence>
<evidence type="ECO:0000313" key="2">
    <source>
        <dbReference type="EMBL" id="SEC48931.1"/>
    </source>
</evidence>
<keyword evidence="3" id="KW-1185">Reference proteome</keyword>
<name>A0A1H4SYH8_STRMJ</name>
<evidence type="ECO:0000313" key="3">
    <source>
        <dbReference type="Proteomes" id="UP000198609"/>
    </source>
</evidence>
<protein>
    <submittedName>
        <fullName evidence="2">Uncharacterized protein</fullName>
    </submittedName>
</protein>
<feature type="region of interest" description="Disordered" evidence="1">
    <location>
        <begin position="28"/>
        <end position="71"/>
    </location>
</feature>
<reference evidence="3" key="1">
    <citation type="submission" date="2016-10" db="EMBL/GenBank/DDBJ databases">
        <authorList>
            <person name="Varghese N."/>
            <person name="Submissions S."/>
        </authorList>
    </citation>
    <scope>NUCLEOTIDE SEQUENCE [LARGE SCALE GENOMIC DNA]</scope>
    <source>
        <strain evidence="3">DSM 40318</strain>
    </source>
</reference>
<dbReference type="EMBL" id="FNST01000002">
    <property type="protein sequence ID" value="SEC48931.1"/>
    <property type="molecule type" value="Genomic_DNA"/>
</dbReference>
<accession>A0A1H4SYH8</accession>
<dbReference type="AlphaFoldDB" id="A0A1H4SYH8"/>
<dbReference type="Proteomes" id="UP000198609">
    <property type="component" value="Unassembled WGS sequence"/>
</dbReference>
<proteinExistence type="predicted"/>